<dbReference type="VEuPathDB" id="FungiDB:RhiirA1_480655"/>
<name>A0A2N0QP14_9GLOM</name>
<dbReference type="EMBL" id="LLXJ01000868">
    <property type="protein sequence ID" value="PKC05521.1"/>
    <property type="molecule type" value="Genomic_DNA"/>
</dbReference>
<organism evidence="2 3">
    <name type="scientific">Rhizophagus irregularis</name>
    <dbReference type="NCBI Taxonomy" id="588596"/>
    <lineage>
        <taxon>Eukaryota</taxon>
        <taxon>Fungi</taxon>
        <taxon>Fungi incertae sedis</taxon>
        <taxon>Mucoromycota</taxon>
        <taxon>Glomeromycotina</taxon>
        <taxon>Glomeromycetes</taxon>
        <taxon>Glomerales</taxon>
        <taxon>Glomeraceae</taxon>
        <taxon>Rhizophagus</taxon>
    </lineage>
</organism>
<evidence type="ECO:0000313" key="4">
    <source>
        <dbReference type="Proteomes" id="UP000232722"/>
    </source>
</evidence>
<reference evidence="1 4" key="1">
    <citation type="submission" date="2016-04" db="EMBL/GenBank/DDBJ databases">
        <title>Genome analyses suggest a sexual origin of heterokaryosis in a supposedly ancient asexual fungus.</title>
        <authorList>
            <person name="Ropars J."/>
            <person name="Sedzielewska K."/>
            <person name="Noel J."/>
            <person name="Charron P."/>
            <person name="Farinelli L."/>
            <person name="Marton T."/>
            <person name="Kruger M."/>
            <person name="Pelin A."/>
            <person name="Brachmann A."/>
            <person name="Corradi N."/>
        </authorList>
    </citation>
    <scope>NUCLEOTIDE SEQUENCE [LARGE SCALE GENOMIC DNA]</scope>
    <source>
        <strain evidence="1 4">A5</strain>
    </source>
</reference>
<reference evidence="2 3" key="3">
    <citation type="submission" date="2017-10" db="EMBL/GenBank/DDBJ databases">
        <title>Extensive intraspecific genome diversity in a model arbuscular mycorrhizal fungus.</title>
        <authorList>
            <person name="Chen E.C.H."/>
            <person name="Morin E."/>
            <person name="Baudet D."/>
            <person name="Noel J."/>
            <person name="Ndikumana S."/>
            <person name="Charron P."/>
            <person name="St-Onge C."/>
            <person name="Giorgi J."/>
            <person name="Grigoriev I.V."/>
            <person name="Roux C."/>
            <person name="Martin F.M."/>
            <person name="Corradi N."/>
        </authorList>
    </citation>
    <scope>NUCLEOTIDE SEQUENCE [LARGE SCALE GENOMIC DNA]</scope>
    <source>
        <strain evidence="2 3">A1</strain>
    </source>
</reference>
<reference evidence="2 3" key="4">
    <citation type="submission" date="2017-10" db="EMBL/GenBank/DDBJ databases">
        <title>Genome analyses suggest a sexual origin of heterokaryosis in a supposedly ancient asexual fungus.</title>
        <authorList>
            <person name="Corradi N."/>
            <person name="Sedzielewska K."/>
            <person name="Noel J."/>
            <person name="Charron P."/>
            <person name="Farinelli L."/>
            <person name="Marton T."/>
            <person name="Kruger M."/>
            <person name="Pelin A."/>
            <person name="Brachmann A."/>
            <person name="Corradi N."/>
        </authorList>
    </citation>
    <scope>NUCLEOTIDE SEQUENCE [LARGE SCALE GENOMIC DNA]</scope>
    <source>
        <strain evidence="2 3">A1</strain>
    </source>
</reference>
<gene>
    <name evidence="2" type="ORF">RhiirA1_480655</name>
    <name evidence="1" type="ORF">RhiirA5_420813</name>
</gene>
<evidence type="ECO:0000313" key="2">
    <source>
        <dbReference type="EMBL" id="PKC52798.1"/>
    </source>
</evidence>
<evidence type="ECO:0000313" key="1">
    <source>
        <dbReference type="EMBL" id="PKC05521.1"/>
    </source>
</evidence>
<comment type="caution">
    <text evidence="2">The sequence shown here is derived from an EMBL/GenBank/DDBJ whole genome shotgun (WGS) entry which is preliminary data.</text>
</comment>
<dbReference type="VEuPathDB" id="FungiDB:FUN_012224"/>
<evidence type="ECO:0000313" key="3">
    <source>
        <dbReference type="Proteomes" id="UP000232688"/>
    </source>
</evidence>
<dbReference type="Proteomes" id="UP000232722">
    <property type="component" value="Unassembled WGS sequence"/>
</dbReference>
<protein>
    <submittedName>
        <fullName evidence="2">Uncharacterized protein</fullName>
    </submittedName>
</protein>
<reference evidence="1 4" key="2">
    <citation type="submission" date="2017-09" db="EMBL/GenBank/DDBJ databases">
        <title>Extensive intraspecific genome diversity in a model arbuscular mycorrhizal fungus.</title>
        <authorList>
            <person name="Chen E.C."/>
            <person name="Morin E."/>
            <person name="Beaudet D."/>
            <person name="Noel J."/>
            <person name="Ndikumana S."/>
            <person name="Charron P."/>
            <person name="St-Onge C."/>
            <person name="Giorgi J."/>
            <person name="Grigoriev I.V."/>
            <person name="Roux C."/>
            <person name="Martin F.M."/>
            <person name="Corradi N."/>
        </authorList>
    </citation>
    <scope>NUCLEOTIDE SEQUENCE [LARGE SCALE GENOMIC DNA]</scope>
    <source>
        <strain evidence="1 4">A5</strain>
    </source>
</reference>
<sequence length="140" mass="16087">MKLTFYSTNKNEVILGLLMVHPILQYLANAVTDIKVNGSSGEKGLELYMIELSGGYLTFDLSCYLKDYVKGYWGSYDLFNNIVTILNYGNFKIIKYLQTYFFHTHGTRSTNLGHKFTCLKNLSNISHWNFSTSSQLKKLL</sequence>
<proteinExistence type="predicted"/>
<dbReference type="AlphaFoldDB" id="A0A2N0QP14"/>
<accession>A0A2N0QP14</accession>
<dbReference type="EMBL" id="LLXH01005120">
    <property type="protein sequence ID" value="PKC52798.1"/>
    <property type="molecule type" value="Genomic_DNA"/>
</dbReference>
<dbReference type="Proteomes" id="UP000232688">
    <property type="component" value="Unassembled WGS sequence"/>
</dbReference>